<dbReference type="RefSeq" id="WP_119372105.1">
    <property type="nucleotide sequence ID" value="NZ_CP040793.1"/>
</dbReference>
<keyword evidence="2" id="KW-1185">Reference proteome</keyword>
<gene>
    <name evidence="1" type="ORF">DZF98_00300</name>
</gene>
<protein>
    <recommendedName>
        <fullName evidence="3">Secreted protein</fullName>
    </recommendedName>
</protein>
<evidence type="ECO:0000313" key="1">
    <source>
        <dbReference type="EMBL" id="RII94895.1"/>
    </source>
</evidence>
<name>A0ABX9NCL8_9MICO</name>
<evidence type="ECO:0008006" key="3">
    <source>
        <dbReference type="Google" id="ProtNLM"/>
    </source>
</evidence>
<dbReference type="EMBL" id="QWEE01000001">
    <property type="protein sequence ID" value="RII94895.1"/>
    <property type="molecule type" value="Genomic_DNA"/>
</dbReference>
<organism evidence="1 2">
    <name type="scientific">Clavibacter californiensis</name>
    <dbReference type="NCBI Taxonomy" id="1401995"/>
    <lineage>
        <taxon>Bacteria</taxon>
        <taxon>Bacillati</taxon>
        <taxon>Actinomycetota</taxon>
        <taxon>Actinomycetes</taxon>
        <taxon>Micrococcales</taxon>
        <taxon>Microbacteriaceae</taxon>
        <taxon>Clavibacter</taxon>
    </lineage>
</organism>
<evidence type="ECO:0000313" key="2">
    <source>
        <dbReference type="Proteomes" id="UP000265355"/>
    </source>
</evidence>
<accession>A0ABX9NCL8</accession>
<sequence length="103" mass="10668">MMTVPHSRLPAAAGALIVVAAVSGCSDQRILHLSQSEITEPACETTQDIPAADLTEAADQSCRPFGSTIVFPSGDRITIQGGAASVVANGDDTTRYSYEDVGD</sequence>
<comment type="caution">
    <text evidence="1">The sequence shown here is derived from an EMBL/GenBank/DDBJ whole genome shotgun (WGS) entry which is preliminary data.</text>
</comment>
<proteinExistence type="predicted"/>
<dbReference type="Proteomes" id="UP000265355">
    <property type="component" value="Unassembled WGS sequence"/>
</dbReference>
<reference evidence="1 2" key="1">
    <citation type="submission" date="2018-08" db="EMBL/GenBank/DDBJ databases">
        <title>Genome Sequence of Clavibacter michiganensis Subspecies type strains, and the Atypical Peach-Colored Strains Isolated from Tomato.</title>
        <authorList>
            <person name="Osdaghi E."/>
            <person name="Portier P."/>
            <person name="Briand M."/>
            <person name="Jacques M.-A."/>
        </authorList>
    </citation>
    <scope>NUCLEOTIDE SEQUENCE [LARGE SCALE GENOMIC DNA]</scope>
    <source>
        <strain evidence="1 2">CFBP 8216</strain>
    </source>
</reference>